<proteinExistence type="predicted"/>
<evidence type="ECO:0000313" key="2">
    <source>
        <dbReference type="Proteomes" id="UP000831701"/>
    </source>
</evidence>
<dbReference type="EMBL" id="CM041547">
    <property type="protein sequence ID" value="KAI3360093.1"/>
    <property type="molecule type" value="Genomic_DNA"/>
</dbReference>
<accession>A0ACB8VWY9</accession>
<protein>
    <submittedName>
        <fullName evidence="1">Uncharacterized protein</fullName>
    </submittedName>
</protein>
<reference evidence="1" key="1">
    <citation type="submission" date="2022-04" db="EMBL/GenBank/DDBJ databases">
        <title>Jade perch genome.</title>
        <authorList>
            <person name="Chao B."/>
        </authorList>
    </citation>
    <scope>NUCLEOTIDE SEQUENCE</scope>
    <source>
        <strain evidence="1">CB-2022</strain>
    </source>
</reference>
<organism evidence="1 2">
    <name type="scientific">Scortum barcoo</name>
    <name type="common">barcoo grunter</name>
    <dbReference type="NCBI Taxonomy" id="214431"/>
    <lineage>
        <taxon>Eukaryota</taxon>
        <taxon>Metazoa</taxon>
        <taxon>Chordata</taxon>
        <taxon>Craniata</taxon>
        <taxon>Vertebrata</taxon>
        <taxon>Euteleostomi</taxon>
        <taxon>Actinopterygii</taxon>
        <taxon>Neopterygii</taxon>
        <taxon>Teleostei</taxon>
        <taxon>Neoteleostei</taxon>
        <taxon>Acanthomorphata</taxon>
        <taxon>Eupercaria</taxon>
        <taxon>Centrarchiformes</taxon>
        <taxon>Terapontoidei</taxon>
        <taxon>Terapontidae</taxon>
        <taxon>Scortum</taxon>
    </lineage>
</organism>
<keyword evidence="2" id="KW-1185">Reference proteome</keyword>
<feature type="non-terminal residue" evidence="1">
    <location>
        <position position="1"/>
    </location>
</feature>
<dbReference type="Proteomes" id="UP000831701">
    <property type="component" value="Chromosome 17"/>
</dbReference>
<name>A0ACB8VWY9_9TELE</name>
<evidence type="ECO:0000313" key="1">
    <source>
        <dbReference type="EMBL" id="KAI3360093.1"/>
    </source>
</evidence>
<sequence>LKPKYMASPLILSLFSSFLSSLPHINRMTLLDYPVPELDVTLQEVSRVLQLTLSPDLYPEFKSTLEQQRELLQEAQQRIATFAAGRENWVTEQFKRALLSCTDPLPTSTALPVVLLPSQAKQCTQLGRAAALLWAAAKLYSEPLLLEGNVPMEHTQQSEVFAASRIPGGNQDEIKVYPNSLHAIITCDRGVFPVDILWRPGTDGPVSALSFNDIYDQLVQVMDQPIAGKQNDPSAICSLSAMERKAWAAMREEILGQGGAAAASLGLMESAVLTLCLEGCNAPSELADILNAVRLGGVGDSPCLRYYDKIVNLVVFKDSTAGIVFEHSAVDGMVAGLVTERVYNLSETVELNLVHTDKENVNGGQRGLYDAWINFSLQLSLKQTLGESAANHVLVTPTHMRHYKHGRCDPTYSLTMHSRTDLVEGVECGVGNVYAQDQLAVTYLGKRDKVRIVLNGKGSFALALDKLQESLKKNLKLVMLLAIRYAIASQMGALECLLQHSQSEKMNREPYHCPESPNKHKTPVDSTSNRDYTLVIHGGAGEKMMLNTEVIGAIEFALQTALTLGSQVLQQGGRSLDAVQRSVEALEDCFLFNAGKGSVFNKDGKNEMEATIVDGSGMRELTAKLSGGNASKNNHPQTVGAVALDRWHGLAAATSTGGLVGKMKGRVGDTAVVGAGIYADDKVAITCSGDGDIFLRHTVAQKIASLYHHKGYNLRQACRDVMTENLNGICAGIIAVDSKGDAIIETNSAVMFVASMMNGISRVEVLRPLKSFSDVIWETDELVAYLNPNPWTPGSTILTGKTLSGAKSIFQLPIPDFVAMLQGARAVSSLLCERLGVQRCALVFNPSSDHPAQIRVLPLHGLEPKWQPHLANEEEFHTYDPGYCTSKSGPRWDDEGLTEVQAKIRNQLPTPNAPSCFDFFGDPSSDNLFSHIVRGEQQQWRVWEDSEHVAFLTPYPNTPGLTVVVPRKPLPSDIFRLDEADYKALILATYKVARLLAEGMRAQGVAMIFEGFEIDYAHAKLIPLLPSPDGPHPGDLQSECFQSYPGYVSSLDGPAADPEALKKIHAKITQCRPTHSWDDPQSHSTIAIKSQWYRNLFQIQNTLFHSTVEYFHSSCQYSYALTPLTTDTISSPMGLGSDSEPVSVNLLGQDIYLADSMQFVLEYFLRFQENLPGTYYISPSFRGEDPDATHLNQFYHVECELLGDMDNAMSIAEGYLAHLTKSMLKKHSDMILNTAGTLTHVTAMLSKLDGKTSLPRVTLDQAIPMMPSADCLEWVQDGQPQFGRKLTRKGERVLIEKYGGAVWLTEMDHLGVPFYQAYVKGTGQCKAKAADLLMGLGETVGLGERHSNPEMVQEALRHHAVPEQSYKWYINMRQVKPLLTSGWGMGTERYLCWLLQHDDIRDIHIIPRMKGMKCQGVPPLNAWSLMGGWSRSAVLELYRALLRAGRHLQYTQIATTIAALGRMAGVNGDRKGKKDDNGIGTAIDFMLSNAKLVLGVGGAAMLGIATLAVKRMYDRAISAPTSPTKMEQSGKRSWEEPAWMGSSPRVLNHDMKSTVSRSLQSLPTSSHAFEPDCLRRAVGRAAMGGSGATQSDLLRARMRLSLQEHLWEFYQNNVNIPTEEQAVARRAALDICAELRVFLHAKLPDMPLREMYLSGSLYDDLQVVTADHAQLMVPLVLEKNLWSSIPGEDTIMNVPGFWLVRRENLEYFPRNSSYWDRCMVGGYLSPKSVLEVFDKLVAGSINWPAIGSVLDYIIRPVVPSETLTLEVQYETDRKLYVDFLPLLVMEDGTSLIAKPHRLAAERHENLWRQSFRVAETARLRALDQEDGGCRCACLKVAKAMCKLNPALNRLNASQLTNAILLLCEKEGDWTQEALADRFLQLLRALVGHLEAGRLPCALSPKVNLFCELTEQEVDELGYTLYCALSDPEGLLRTAVAQPPHP</sequence>
<comment type="caution">
    <text evidence="1">The sequence shown here is derived from an EMBL/GenBank/DDBJ whole genome shotgun (WGS) entry which is preliminary data.</text>
</comment>
<gene>
    <name evidence="1" type="ORF">L3Q82_014402</name>
</gene>